<evidence type="ECO:0000313" key="1">
    <source>
        <dbReference type="EMBL" id="ODV63921.1"/>
    </source>
</evidence>
<dbReference type="AlphaFoldDB" id="A0A1D2VQN7"/>
<dbReference type="InParanoid" id="A0A1D2VQN7"/>
<dbReference type="RefSeq" id="XP_020050228.1">
    <property type="nucleotide sequence ID" value="XM_020195289.1"/>
</dbReference>
<reference evidence="2" key="1">
    <citation type="submission" date="2016-05" db="EMBL/GenBank/DDBJ databases">
        <title>Comparative genomics of biotechnologically important yeasts.</title>
        <authorList>
            <consortium name="DOE Joint Genome Institute"/>
            <person name="Riley R."/>
            <person name="Haridas S."/>
            <person name="Wolfe K.H."/>
            <person name="Lopes M.R."/>
            <person name="Hittinger C.T."/>
            <person name="Goker M."/>
            <person name="Salamov A."/>
            <person name="Wisecaver J."/>
            <person name="Long T.M."/>
            <person name="Aerts A.L."/>
            <person name="Barry K."/>
            <person name="Choi C."/>
            <person name="Clum A."/>
            <person name="Coughlan A.Y."/>
            <person name="Deshpande S."/>
            <person name="Douglass A.P."/>
            <person name="Hanson S.J."/>
            <person name="Klenk H.-P."/>
            <person name="Labutti K."/>
            <person name="Lapidus A."/>
            <person name="Lindquist E."/>
            <person name="Lipzen A."/>
            <person name="Meier-Kolthoff J.P."/>
            <person name="Ohm R.A."/>
            <person name="Otillar R.P."/>
            <person name="Pangilinan J."/>
            <person name="Peng Y."/>
            <person name="Rokas A."/>
            <person name="Rosa C.A."/>
            <person name="Scheuner C."/>
            <person name="Sibirny A.A."/>
            <person name="Slot J.C."/>
            <person name="Stielow J.B."/>
            <person name="Sun H."/>
            <person name="Kurtzman C.P."/>
            <person name="Blackwell M."/>
            <person name="Grigoriev I.V."/>
            <person name="Jeffries T.W."/>
        </authorList>
    </citation>
    <scope>NUCLEOTIDE SEQUENCE [LARGE SCALE GENOMIC DNA]</scope>
    <source>
        <strain evidence="2">DSM 1968</strain>
    </source>
</reference>
<dbReference type="Proteomes" id="UP000095038">
    <property type="component" value="Unassembled WGS sequence"/>
</dbReference>
<dbReference type="GeneID" id="30968925"/>
<dbReference type="EMBL" id="KV454475">
    <property type="protein sequence ID" value="ODV63921.1"/>
    <property type="molecule type" value="Genomic_DNA"/>
</dbReference>
<accession>A0A1D2VQN7</accession>
<protein>
    <submittedName>
        <fullName evidence="1">Uncharacterized protein</fullName>
    </submittedName>
</protein>
<gene>
    <name evidence="1" type="ORF">ASCRUDRAFT_99866</name>
</gene>
<organism evidence="1 2">
    <name type="scientific">Ascoidea rubescens DSM 1968</name>
    <dbReference type="NCBI Taxonomy" id="1344418"/>
    <lineage>
        <taxon>Eukaryota</taxon>
        <taxon>Fungi</taxon>
        <taxon>Dikarya</taxon>
        <taxon>Ascomycota</taxon>
        <taxon>Saccharomycotina</taxon>
        <taxon>Saccharomycetes</taxon>
        <taxon>Ascoideaceae</taxon>
        <taxon>Ascoidea</taxon>
    </lineage>
</organism>
<name>A0A1D2VQN7_9ASCO</name>
<keyword evidence="2" id="KW-1185">Reference proteome</keyword>
<evidence type="ECO:0000313" key="2">
    <source>
        <dbReference type="Proteomes" id="UP000095038"/>
    </source>
</evidence>
<proteinExistence type="predicted"/>
<sequence length="57" mass="6173">MEHLRLKPQLNWSAGSKCLAAAFPGSLRAQSSKTQQMCARSCALPHCTAVSVLHNHV</sequence>